<comment type="caution">
    <text evidence="8">The sequence shown here is derived from an EMBL/GenBank/DDBJ whole genome shotgun (WGS) entry which is preliminary data.</text>
</comment>
<dbReference type="InterPro" id="IPR001633">
    <property type="entry name" value="EAL_dom"/>
</dbReference>
<dbReference type="AlphaFoldDB" id="A0A5C6QSU4"/>
<feature type="domain" description="GGDEF" evidence="7">
    <location>
        <begin position="296"/>
        <end position="429"/>
    </location>
</feature>
<evidence type="ECO:0000259" key="5">
    <source>
        <dbReference type="PROSITE" id="PS50112"/>
    </source>
</evidence>
<dbReference type="NCBIfam" id="TIGR00254">
    <property type="entry name" value="GGDEF"/>
    <property type="match status" value="1"/>
</dbReference>
<evidence type="ECO:0000313" key="8">
    <source>
        <dbReference type="EMBL" id="TWX72024.1"/>
    </source>
</evidence>
<evidence type="ECO:0000259" key="7">
    <source>
        <dbReference type="PROSITE" id="PS50887"/>
    </source>
</evidence>
<dbReference type="GO" id="GO:0071732">
    <property type="term" value="P:cellular response to nitric oxide"/>
    <property type="evidence" value="ECO:0007669"/>
    <property type="project" value="UniProtKB-ARBA"/>
</dbReference>
<comment type="cofactor">
    <cofactor evidence="1">
        <name>Mg(2+)</name>
        <dbReference type="ChEBI" id="CHEBI:18420"/>
    </cofactor>
</comment>
<dbReference type="InterPro" id="IPR035919">
    <property type="entry name" value="EAL_sf"/>
</dbReference>
<keyword evidence="9" id="KW-1185">Reference proteome</keyword>
<dbReference type="PROSITE" id="PS50112">
    <property type="entry name" value="PAS"/>
    <property type="match status" value="2"/>
</dbReference>
<reference evidence="8 9" key="1">
    <citation type="submission" date="2019-07" db="EMBL/GenBank/DDBJ databases">
        <title>Genomes of sea-ice associated Colwellia species.</title>
        <authorList>
            <person name="Bowman J.P."/>
        </authorList>
    </citation>
    <scope>NUCLEOTIDE SEQUENCE [LARGE SCALE GENOMIC DNA]</scope>
    <source>
        <strain evidence="8 9">ACAM 459</strain>
    </source>
</reference>
<dbReference type="Proteomes" id="UP000321822">
    <property type="component" value="Unassembled WGS sequence"/>
</dbReference>
<dbReference type="CDD" id="cd01949">
    <property type="entry name" value="GGDEF"/>
    <property type="match status" value="1"/>
</dbReference>
<gene>
    <name evidence="8" type="ORF">ESZ36_01985</name>
</gene>
<name>A0A5C6QSU4_9GAMM</name>
<evidence type="ECO:0000256" key="2">
    <source>
        <dbReference type="ARBA" id="ARBA00012282"/>
    </source>
</evidence>
<dbReference type="InterPro" id="IPR013656">
    <property type="entry name" value="PAS_4"/>
</dbReference>
<evidence type="ECO:0000256" key="4">
    <source>
        <dbReference type="ARBA" id="ARBA00051114"/>
    </source>
</evidence>
<dbReference type="Gene3D" id="3.20.20.450">
    <property type="entry name" value="EAL domain"/>
    <property type="match status" value="1"/>
</dbReference>
<dbReference type="Gene3D" id="3.30.70.270">
    <property type="match status" value="1"/>
</dbReference>
<dbReference type="OrthoDB" id="1316910at2"/>
<dbReference type="InterPro" id="IPR000160">
    <property type="entry name" value="GGDEF_dom"/>
</dbReference>
<dbReference type="CDD" id="cd01948">
    <property type="entry name" value="EAL"/>
    <property type="match status" value="1"/>
</dbReference>
<dbReference type="EC" id="3.1.4.52" evidence="2"/>
<keyword evidence="3" id="KW-0973">c-di-GMP</keyword>
<dbReference type="FunFam" id="3.30.70.270:FF:000001">
    <property type="entry name" value="Diguanylate cyclase domain protein"/>
    <property type="match status" value="1"/>
</dbReference>
<protein>
    <recommendedName>
        <fullName evidence="2">cyclic-guanylate-specific phosphodiesterase</fullName>
        <ecNumber evidence="2">3.1.4.52</ecNumber>
    </recommendedName>
</protein>
<dbReference type="InterPro" id="IPR043128">
    <property type="entry name" value="Rev_trsase/Diguanyl_cyclase"/>
</dbReference>
<dbReference type="SMART" id="SM00091">
    <property type="entry name" value="PAS"/>
    <property type="match status" value="2"/>
</dbReference>
<dbReference type="InterPro" id="IPR013655">
    <property type="entry name" value="PAS_fold_3"/>
</dbReference>
<dbReference type="Gene3D" id="3.30.450.20">
    <property type="entry name" value="PAS domain"/>
    <property type="match status" value="2"/>
</dbReference>
<dbReference type="GO" id="GO:0071111">
    <property type="term" value="F:cyclic-guanylate-specific phosphodiesterase activity"/>
    <property type="evidence" value="ECO:0007669"/>
    <property type="project" value="UniProtKB-EC"/>
</dbReference>
<dbReference type="SUPFAM" id="SSF141868">
    <property type="entry name" value="EAL domain-like"/>
    <property type="match status" value="1"/>
</dbReference>
<dbReference type="Pfam" id="PF00563">
    <property type="entry name" value="EAL"/>
    <property type="match status" value="1"/>
</dbReference>
<evidence type="ECO:0000256" key="1">
    <source>
        <dbReference type="ARBA" id="ARBA00001946"/>
    </source>
</evidence>
<dbReference type="Pfam" id="PF08448">
    <property type="entry name" value="PAS_4"/>
    <property type="match status" value="1"/>
</dbReference>
<dbReference type="InterPro" id="IPR052155">
    <property type="entry name" value="Biofilm_reg_signaling"/>
</dbReference>
<comment type="catalytic activity">
    <reaction evidence="4">
        <text>3',3'-c-di-GMP + H2O = 5'-phosphoguanylyl(3'-&gt;5')guanosine + H(+)</text>
        <dbReference type="Rhea" id="RHEA:24902"/>
        <dbReference type="ChEBI" id="CHEBI:15377"/>
        <dbReference type="ChEBI" id="CHEBI:15378"/>
        <dbReference type="ChEBI" id="CHEBI:58754"/>
        <dbReference type="ChEBI" id="CHEBI:58805"/>
        <dbReference type="EC" id="3.1.4.52"/>
    </reaction>
    <physiologicalReaction direction="left-to-right" evidence="4">
        <dbReference type="Rhea" id="RHEA:24903"/>
    </physiologicalReaction>
</comment>
<evidence type="ECO:0000313" key="9">
    <source>
        <dbReference type="Proteomes" id="UP000321822"/>
    </source>
</evidence>
<dbReference type="SMART" id="SM00267">
    <property type="entry name" value="GGDEF"/>
    <property type="match status" value="1"/>
</dbReference>
<sequence>MKSSNVENGQTHQYVLNDSLHQLFDAVNIVSVQGYDEQRRVIYWNVGSELLYGYTQKEALGQKLEDLIIPKPMREIVIGAHSDWLNKGIEIPASEITLCHKNGNDVNVFSSHALFTNQYNKKQMYCIDVNLADVKHAQSQVLFKEHMLETIFDAIPDLFFLMEVDGTIVDYHTGDQKNLYVAPHQFIGKRMTDILPQKVVSKFQAHVDKILNKEGMITFEYELIMPHGVVHFEARMSYLPKYNQIVLIIRDVSEQYKSAEIIRHQAYFDTLTSLPNRFLALDRLSQMLTEAERNNEKIAVLFLDLDDFKKINDSLGHEVGDKVLIQSAYRLKQVLREGDTVGRLGGDEFIVLLRGVTEHHDALVITENLLKSFREPFIIDGRELILTLSIGVAISPENGRCSSDLLRNADTAMYQAKDLGRNTYSFFSKKMNTMMLRRFEIEEQMHGALERNEFVLYYQPQFDVKKQKITGVEALLRWYNSALGNVTPDEFIPIAEHTGLIIPIGRFVIKQALSFLNEWQNAHQQKFTMAVNLSPRQFRDKELLGFIKDSLSESNVNAEYLELEITEGVLMSGQSHIHDALVEISELGIKLSMDDFGTGYSSLSYLRQYAFDVLKIDQSFISGIPLNKADCELVNTIIAMAHSLGLTVVAEGVETKEQLTLLEELGCDLVQGYYFSKPIPAKQLLDFAVSYK</sequence>
<evidence type="ECO:0000259" key="6">
    <source>
        <dbReference type="PROSITE" id="PS50883"/>
    </source>
</evidence>
<feature type="domain" description="PAS" evidence="5">
    <location>
        <begin position="12"/>
        <end position="76"/>
    </location>
</feature>
<proteinExistence type="predicted"/>
<dbReference type="Pfam" id="PF00990">
    <property type="entry name" value="GGDEF"/>
    <property type="match status" value="1"/>
</dbReference>
<organism evidence="8 9">
    <name type="scientific">Colwellia demingiae</name>
    <dbReference type="NCBI Taxonomy" id="89401"/>
    <lineage>
        <taxon>Bacteria</taxon>
        <taxon>Pseudomonadati</taxon>
        <taxon>Pseudomonadota</taxon>
        <taxon>Gammaproteobacteria</taxon>
        <taxon>Alteromonadales</taxon>
        <taxon>Colwelliaceae</taxon>
        <taxon>Colwellia</taxon>
    </lineage>
</organism>
<dbReference type="CDD" id="cd00130">
    <property type="entry name" value="PAS"/>
    <property type="match status" value="1"/>
</dbReference>
<dbReference type="SUPFAM" id="SSF55785">
    <property type="entry name" value="PYP-like sensor domain (PAS domain)"/>
    <property type="match status" value="2"/>
</dbReference>
<dbReference type="InterPro" id="IPR000014">
    <property type="entry name" value="PAS"/>
</dbReference>
<dbReference type="PROSITE" id="PS50887">
    <property type="entry name" value="GGDEF"/>
    <property type="match status" value="1"/>
</dbReference>
<dbReference type="PANTHER" id="PTHR44757:SF2">
    <property type="entry name" value="BIOFILM ARCHITECTURE MAINTENANCE PROTEIN MBAA"/>
    <property type="match status" value="1"/>
</dbReference>
<accession>A0A5C6QSU4</accession>
<dbReference type="Pfam" id="PF08447">
    <property type="entry name" value="PAS_3"/>
    <property type="match status" value="1"/>
</dbReference>
<dbReference type="InterPro" id="IPR035965">
    <property type="entry name" value="PAS-like_dom_sf"/>
</dbReference>
<dbReference type="RefSeq" id="WP_146782794.1">
    <property type="nucleotide sequence ID" value="NZ_VOLT01000001.1"/>
</dbReference>
<dbReference type="PROSITE" id="PS50883">
    <property type="entry name" value="EAL"/>
    <property type="match status" value="1"/>
</dbReference>
<evidence type="ECO:0000256" key="3">
    <source>
        <dbReference type="ARBA" id="ARBA00022636"/>
    </source>
</evidence>
<feature type="domain" description="PAS" evidence="5">
    <location>
        <begin position="144"/>
        <end position="214"/>
    </location>
</feature>
<dbReference type="SUPFAM" id="SSF55073">
    <property type="entry name" value="Nucleotide cyclase"/>
    <property type="match status" value="1"/>
</dbReference>
<dbReference type="PANTHER" id="PTHR44757">
    <property type="entry name" value="DIGUANYLATE CYCLASE DGCP"/>
    <property type="match status" value="1"/>
</dbReference>
<dbReference type="InterPro" id="IPR029787">
    <property type="entry name" value="Nucleotide_cyclase"/>
</dbReference>
<dbReference type="EMBL" id="VOLT01000001">
    <property type="protein sequence ID" value="TWX72024.1"/>
    <property type="molecule type" value="Genomic_DNA"/>
</dbReference>
<dbReference type="SMART" id="SM00052">
    <property type="entry name" value="EAL"/>
    <property type="match status" value="1"/>
</dbReference>
<feature type="domain" description="EAL" evidence="6">
    <location>
        <begin position="438"/>
        <end position="692"/>
    </location>
</feature>
<dbReference type="FunFam" id="3.20.20.450:FF:000001">
    <property type="entry name" value="Cyclic di-GMP phosphodiesterase yahA"/>
    <property type="match status" value="1"/>
</dbReference>